<dbReference type="AlphaFoldDB" id="A0A3R7N228"/>
<proteinExistence type="predicted"/>
<gene>
    <name evidence="2" type="ORF">Tco025E_09167</name>
</gene>
<feature type="coiled-coil region" evidence="1">
    <location>
        <begin position="101"/>
        <end position="132"/>
    </location>
</feature>
<reference evidence="2 3" key="1">
    <citation type="journal article" date="2018" name="BMC Genomics">
        <title>Genomic comparison of Trypanosoma conorhini and Trypanosoma rangeli to Trypanosoma cruzi strains of high and low virulence.</title>
        <authorList>
            <person name="Bradwell K.R."/>
            <person name="Koparde V.N."/>
            <person name="Matveyev A.V."/>
            <person name="Serrano M.G."/>
            <person name="Alves J.M."/>
            <person name="Parikh H."/>
            <person name="Huang B."/>
            <person name="Lee V."/>
            <person name="Espinosa-Alvarez O."/>
            <person name="Ortiz P.A."/>
            <person name="Costa-Martins A.G."/>
            <person name="Teixeira M.M."/>
            <person name="Buck G.A."/>
        </authorList>
    </citation>
    <scope>NUCLEOTIDE SEQUENCE [LARGE SCALE GENOMIC DNA]</scope>
    <source>
        <strain evidence="2 3">025E</strain>
    </source>
</reference>
<dbReference type="EMBL" id="MKKU01001007">
    <property type="protein sequence ID" value="RNE98775.1"/>
    <property type="molecule type" value="Genomic_DNA"/>
</dbReference>
<evidence type="ECO:0000313" key="2">
    <source>
        <dbReference type="EMBL" id="RNE98775.1"/>
    </source>
</evidence>
<dbReference type="Proteomes" id="UP000284403">
    <property type="component" value="Unassembled WGS sequence"/>
</dbReference>
<comment type="caution">
    <text evidence="2">The sequence shown here is derived from an EMBL/GenBank/DDBJ whole genome shotgun (WGS) entry which is preliminary data.</text>
</comment>
<protein>
    <submittedName>
        <fullName evidence="2">Uncharacterized protein</fullName>
    </submittedName>
</protein>
<accession>A0A3R7N228</accession>
<evidence type="ECO:0000256" key="1">
    <source>
        <dbReference type="SAM" id="Coils"/>
    </source>
</evidence>
<dbReference type="GeneID" id="40322778"/>
<dbReference type="RefSeq" id="XP_029223898.1">
    <property type="nucleotide sequence ID" value="XM_029375992.1"/>
</dbReference>
<dbReference type="OrthoDB" id="262426at2759"/>
<feature type="coiled-coil region" evidence="1">
    <location>
        <begin position="44"/>
        <end position="71"/>
    </location>
</feature>
<name>A0A3R7N228_9TRYP</name>
<organism evidence="2 3">
    <name type="scientific">Trypanosoma conorhini</name>
    <dbReference type="NCBI Taxonomy" id="83891"/>
    <lineage>
        <taxon>Eukaryota</taxon>
        <taxon>Discoba</taxon>
        <taxon>Euglenozoa</taxon>
        <taxon>Kinetoplastea</taxon>
        <taxon>Metakinetoplastina</taxon>
        <taxon>Trypanosomatida</taxon>
        <taxon>Trypanosomatidae</taxon>
        <taxon>Trypanosoma</taxon>
    </lineage>
</organism>
<evidence type="ECO:0000313" key="3">
    <source>
        <dbReference type="Proteomes" id="UP000284403"/>
    </source>
</evidence>
<keyword evidence="3" id="KW-1185">Reference proteome</keyword>
<sequence length="174" mass="19330">MSEQSRNDWGEMVLPGVYMLRGCTAPSQGRLVGVDASRPQLEFILEAIEVMERHTSKLKESNEEIRRYLRNPDSVMESTNALSTSTSEVAVCEAEDVNSILAAALQENEALISRKERELNELKQLVQNNRCACSYHSTQETNVNHLVPADAGGNHVAPDVREATDEMSNAHFSL</sequence>
<keyword evidence="1" id="KW-0175">Coiled coil</keyword>